<dbReference type="InParanoid" id="C5LS18"/>
<dbReference type="Proteomes" id="UP000007800">
    <property type="component" value="Unassembled WGS sequence"/>
</dbReference>
<evidence type="ECO:0000313" key="2">
    <source>
        <dbReference type="Proteomes" id="UP000007800"/>
    </source>
</evidence>
<gene>
    <name evidence="1" type="ORF">Pmar_PMAR018373</name>
</gene>
<reference evidence="1 2" key="1">
    <citation type="submission" date="2008-07" db="EMBL/GenBank/DDBJ databases">
        <authorList>
            <person name="El-Sayed N."/>
            <person name="Caler E."/>
            <person name="Inman J."/>
            <person name="Amedeo P."/>
            <person name="Hass B."/>
            <person name="Wortman J."/>
        </authorList>
    </citation>
    <scope>NUCLEOTIDE SEQUENCE [LARGE SCALE GENOMIC DNA]</scope>
    <source>
        <strain evidence="2">ATCC 50983 / TXsc</strain>
    </source>
</reference>
<evidence type="ECO:0000313" key="1">
    <source>
        <dbReference type="EMBL" id="EER00490.1"/>
    </source>
</evidence>
<accession>C5LS18</accession>
<dbReference type="RefSeq" id="XP_002767772.1">
    <property type="nucleotide sequence ID" value="XM_002767726.1"/>
</dbReference>
<keyword evidence="2" id="KW-1185">Reference proteome</keyword>
<proteinExistence type="predicted"/>
<dbReference type="GeneID" id="9043564"/>
<dbReference type="AlphaFoldDB" id="C5LS18"/>
<name>C5LS18_PERM5</name>
<sequence>MFLAIPALGAMADSSGSRDNDVPVHRSEFYAMIASLSKTAVEASSDRSIVSLTEAPVTRARYGGTDAVDCVGGAAGFPNLGGLSYGISLADHLVHE</sequence>
<organism evidence="2">
    <name type="scientific">Perkinsus marinus (strain ATCC 50983 / TXsc)</name>
    <dbReference type="NCBI Taxonomy" id="423536"/>
    <lineage>
        <taxon>Eukaryota</taxon>
        <taxon>Sar</taxon>
        <taxon>Alveolata</taxon>
        <taxon>Perkinsozoa</taxon>
        <taxon>Perkinsea</taxon>
        <taxon>Perkinsida</taxon>
        <taxon>Perkinsidae</taxon>
        <taxon>Perkinsus</taxon>
    </lineage>
</organism>
<dbReference type="EMBL" id="GG685006">
    <property type="protein sequence ID" value="EER00490.1"/>
    <property type="molecule type" value="Genomic_DNA"/>
</dbReference>
<protein>
    <submittedName>
        <fullName evidence="1">Uncharacterized protein</fullName>
    </submittedName>
</protein>